<dbReference type="GO" id="GO:0016746">
    <property type="term" value="F:acyltransferase activity"/>
    <property type="evidence" value="ECO:0007669"/>
    <property type="project" value="UniProtKB-KW"/>
</dbReference>
<keyword evidence="1 4" id="KW-0808">Transferase</keyword>
<evidence type="ECO:0000313" key="5">
    <source>
        <dbReference type="Proteomes" id="UP001606303"/>
    </source>
</evidence>
<comment type="caution">
    <text evidence="4">The sequence shown here is derived from an EMBL/GenBank/DDBJ whole genome shotgun (WGS) entry which is preliminary data.</text>
</comment>
<dbReference type="EC" id="2.3.-.-" evidence="4"/>
<keyword evidence="5" id="KW-1185">Reference proteome</keyword>
<feature type="domain" description="N-acetyltransferase" evidence="3">
    <location>
        <begin position="1"/>
        <end position="166"/>
    </location>
</feature>
<dbReference type="InterPro" id="IPR000182">
    <property type="entry name" value="GNAT_dom"/>
</dbReference>
<dbReference type="PANTHER" id="PTHR43877">
    <property type="entry name" value="AMINOALKYLPHOSPHONATE N-ACETYLTRANSFERASE-RELATED-RELATED"/>
    <property type="match status" value="1"/>
</dbReference>
<dbReference type="EMBL" id="JBIGIB010000006">
    <property type="protein sequence ID" value="MFG6468744.1"/>
    <property type="molecule type" value="Genomic_DNA"/>
</dbReference>
<evidence type="ECO:0000313" key="4">
    <source>
        <dbReference type="EMBL" id="MFG6468744.1"/>
    </source>
</evidence>
<dbReference type="PROSITE" id="PS51186">
    <property type="entry name" value="GNAT"/>
    <property type="match status" value="1"/>
</dbReference>
<evidence type="ECO:0000259" key="3">
    <source>
        <dbReference type="PROSITE" id="PS51186"/>
    </source>
</evidence>
<dbReference type="InterPro" id="IPR050832">
    <property type="entry name" value="Bact_Acetyltransf"/>
</dbReference>
<evidence type="ECO:0000256" key="2">
    <source>
        <dbReference type="ARBA" id="ARBA00023315"/>
    </source>
</evidence>
<reference evidence="4 5" key="1">
    <citation type="submission" date="2024-08" db="EMBL/GenBank/DDBJ databases">
        <authorList>
            <person name="Lu H."/>
        </authorList>
    </citation>
    <scope>NUCLEOTIDE SEQUENCE [LARGE SCALE GENOMIC DNA]</scope>
    <source>
        <strain evidence="4 5">BYS87W</strain>
    </source>
</reference>
<dbReference type="SUPFAM" id="SSF55729">
    <property type="entry name" value="Acyl-CoA N-acyltransferases (Nat)"/>
    <property type="match status" value="1"/>
</dbReference>
<dbReference type="RefSeq" id="WP_394387003.1">
    <property type="nucleotide sequence ID" value="NZ_JBIGIB010000006.1"/>
</dbReference>
<sequence>MNLRRAHADDAPRLAALAQWVWLDSYAQSGVHAGVLPYLAASFSEGAFRHLLADPDRALWVHEHEGHLQALAQLRRGATAPVAARATVELERLYVAPPCTGQGQGVHLLKAARATWPADGLWLTVWAGNTGAQRFYAREGGVVKGETDFILDGQAHRNFVYAWECA</sequence>
<dbReference type="Proteomes" id="UP001606303">
    <property type="component" value="Unassembled WGS sequence"/>
</dbReference>
<dbReference type="Pfam" id="PF00583">
    <property type="entry name" value="Acetyltransf_1"/>
    <property type="match status" value="1"/>
</dbReference>
<keyword evidence="2 4" id="KW-0012">Acyltransferase</keyword>
<dbReference type="Gene3D" id="3.40.630.30">
    <property type="match status" value="1"/>
</dbReference>
<evidence type="ECO:0000256" key="1">
    <source>
        <dbReference type="ARBA" id="ARBA00022679"/>
    </source>
</evidence>
<organism evidence="4 5">
    <name type="scientific">Pelomonas baiyunensis</name>
    <dbReference type="NCBI Taxonomy" id="3299026"/>
    <lineage>
        <taxon>Bacteria</taxon>
        <taxon>Pseudomonadati</taxon>
        <taxon>Pseudomonadota</taxon>
        <taxon>Betaproteobacteria</taxon>
        <taxon>Burkholderiales</taxon>
        <taxon>Sphaerotilaceae</taxon>
        <taxon>Roseateles</taxon>
    </lineage>
</organism>
<accession>A0ABW7H3T9</accession>
<dbReference type="InterPro" id="IPR016181">
    <property type="entry name" value="Acyl_CoA_acyltransferase"/>
</dbReference>
<protein>
    <submittedName>
        <fullName evidence="4">GNAT family N-acetyltransferase</fullName>
        <ecNumber evidence="4">2.3.-.-</ecNumber>
    </submittedName>
</protein>
<proteinExistence type="predicted"/>
<name>A0ABW7H3T9_9BURK</name>
<gene>
    <name evidence="4" type="ORF">ACG01O_19125</name>
</gene>